<dbReference type="Pfam" id="PF12755">
    <property type="entry name" value="Vac14_Fab1_bd"/>
    <property type="match status" value="1"/>
</dbReference>
<dbReference type="InterPro" id="IPR021841">
    <property type="entry name" value="VAC14_Fig4p-bd"/>
</dbReference>
<evidence type="ECO:0000259" key="5">
    <source>
        <dbReference type="Pfam" id="PF11916"/>
    </source>
</evidence>
<name>A0A9W5TES4_BABOV</name>
<keyword evidence="7" id="KW-1185">Reference proteome</keyword>
<dbReference type="InterPro" id="IPR011989">
    <property type="entry name" value="ARM-like"/>
</dbReference>
<keyword evidence="3" id="KW-0677">Repeat</keyword>
<proteinExistence type="inferred from homology"/>
<dbReference type="GO" id="GO:0070772">
    <property type="term" value="C:PAS complex"/>
    <property type="evidence" value="ECO:0007669"/>
    <property type="project" value="InterPro"/>
</dbReference>
<evidence type="ECO:0000256" key="4">
    <source>
        <dbReference type="ARBA" id="ARBA00023136"/>
    </source>
</evidence>
<dbReference type="AlphaFoldDB" id="A0A9W5TES4"/>
<evidence type="ECO:0000256" key="2">
    <source>
        <dbReference type="ARBA" id="ARBA00010225"/>
    </source>
</evidence>
<dbReference type="OrthoDB" id="5574975at2759"/>
<feature type="domain" description="Vacuolar protein 14 C-terminal Fig4-binding" evidence="5">
    <location>
        <begin position="463"/>
        <end position="636"/>
    </location>
</feature>
<dbReference type="Proteomes" id="UP001057455">
    <property type="component" value="Unassembled WGS sequence"/>
</dbReference>
<dbReference type="EMBL" id="BLIY01000017">
    <property type="protein sequence ID" value="GFE55044.1"/>
    <property type="molecule type" value="Genomic_DNA"/>
</dbReference>
<dbReference type="SUPFAM" id="SSF48371">
    <property type="entry name" value="ARM repeat"/>
    <property type="match status" value="1"/>
</dbReference>
<protein>
    <submittedName>
        <fullName evidence="6">HEAT repeat containing protein</fullName>
    </submittedName>
</protein>
<dbReference type="InterPro" id="IPR026825">
    <property type="entry name" value="Vac14"/>
</dbReference>
<accession>A0A9W5TES4</accession>
<evidence type="ECO:0000313" key="6">
    <source>
        <dbReference type="EMBL" id="GFE55044.1"/>
    </source>
</evidence>
<dbReference type="Pfam" id="PF11916">
    <property type="entry name" value="Vac14_Fig4_bd"/>
    <property type="match status" value="1"/>
</dbReference>
<evidence type="ECO:0000256" key="1">
    <source>
        <dbReference type="ARBA" id="ARBA00004308"/>
    </source>
</evidence>
<gene>
    <name evidence="6" type="ORF">BaOVIS_024480</name>
</gene>
<dbReference type="GO" id="GO:0006661">
    <property type="term" value="P:phosphatidylinositol biosynthetic process"/>
    <property type="evidence" value="ECO:0007669"/>
    <property type="project" value="InterPro"/>
</dbReference>
<dbReference type="PANTHER" id="PTHR16023">
    <property type="entry name" value="TAX1 BINDING PROTEIN-RELATED"/>
    <property type="match status" value="1"/>
</dbReference>
<comment type="similarity">
    <text evidence="2">Belongs to the VAC14 family.</text>
</comment>
<comment type="subcellular location">
    <subcellularLocation>
        <location evidence="1">Endomembrane system</location>
    </subcellularLocation>
</comment>
<reference evidence="6" key="1">
    <citation type="submission" date="2019-12" db="EMBL/GenBank/DDBJ databases">
        <title>Genome sequence of Babesia ovis.</title>
        <authorList>
            <person name="Yamagishi J."/>
            <person name="Sevinc F."/>
            <person name="Xuan X."/>
        </authorList>
    </citation>
    <scope>NUCLEOTIDE SEQUENCE</scope>
    <source>
        <strain evidence="6">Selcuk</strain>
    </source>
</reference>
<evidence type="ECO:0000313" key="7">
    <source>
        <dbReference type="Proteomes" id="UP001057455"/>
    </source>
</evidence>
<comment type="caution">
    <text evidence="6">The sequence shown here is derived from an EMBL/GenBank/DDBJ whole genome shotgun (WGS) entry which is preliminary data.</text>
</comment>
<sequence length="652" mass="74655">MDDYNMAMNHEFLPKHTPEYLVDGNPEFRKRARNAISQAVRSFLRNVEGTENAQERCSDAVRRFVDVILTYFMDNAIPEYRIGGLIGLASAAIALENYLDDHIDAIIKLVLPYFTDQDSTVRYYACESLFNIIKKGNHGAVRNFSDIFDGVCKVLFSMTSYKRTQLCCDEDDDVRQTSQFMNRLLREIMLDDGGKAVEQIVDLIASRLYVTNSYVRILLISWITALNALPGVNMLKHVPKVYVGLFNMLVDHNKDVRGAAELCLAEFLGLFKRAFTAKIEIVSDELFNVILMNMSRNEYTIKRTNIGWVRELACLQPHIIHFDGFPLLLKSIIMSIADKNGDVSTCAQEANKQLFLVAKEQRTIANVERLTQELVAILGVYINQVVMLTVLQWLTLLLELKPRAMNDIAPVVTKAVVSCFKQSDSELIMEATIRAIVLVIGLGSEHFELVSQQLLELFKTDEALLEERGNRIIINVCNKIGFENFYRITANCLAHETDRNFLQRVVYTLNWTLLTSEDAREMRAFLLTESGQTLGTQLQACWEHNLASALALALWREKYDLACNIVERISESNLGVEFWLWMDSIVQLLDSHVFMKMRLHLLQPIRHRQLLQALLGLSMILPQSETNKQLMRRLSISQFTQIEEQLMKMNAR</sequence>
<organism evidence="6 7">
    <name type="scientific">Babesia ovis</name>
    <dbReference type="NCBI Taxonomy" id="5869"/>
    <lineage>
        <taxon>Eukaryota</taxon>
        <taxon>Sar</taxon>
        <taxon>Alveolata</taxon>
        <taxon>Apicomplexa</taxon>
        <taxon>Aconoidasida</taxon>
        <taxon>Piroplasmida</taxon>
        <taxon>Babesiidae</taxon>
        <taxon>Babesia</taxon>
    </lineage>
</organism>
<dbReference type="PANTHER" id="PTHR16023:SF0">
    <property type="entry name" value="PROTEIN VAC14 HOMOLOG"/>
    <property type="match status" value="1"/>
</dbReference>
<dbReference type="GO" id="GO:0010008">
    <property type="term" value="C:endosome membrane"/>
    <property type="evidence" value="ECO:0007669"/>
    <property type="project" value="TreeGrafter"/>
</dbReference>
<dbReference type="InterPro" id="IPR016024">
    <property type="entry name" value="ARM-type_fold"/>
</dbReference>
<dbReference type="Gene3D" id="1.25.10.10">
    <property type="entry name" value="Leucine-rich Repeat Variant"/>
    <property type="match status" value="2"/>
</dbReference>
<keyword evidence="4" id="KW-0472">Membrane</keyword>
<evidence type="ECO:0000256" key="3">
    <source>
        <dbReference type="ARBA" id="ARBA00022737"/>
    </source>
</evidence>